<evidence type="ECO:0000259" key="10">
    <source>
        <dbReference type="Pfam" id="PF02803"/>
    </source>
</evidence>
<dbReference type="SUPFAM" id="SSF53901">
    <property type="entry name" value="Thiolase-like"/>
    <property type="match status" value="2"/>
</dbReference>
<keyword evidence="12" id="KW-1185">Reference proteome</keyword>
<reference evidence="11 12" key="1">
    <citation type="journal article" date="2010" name="BMC Genomics">
        <title>Complete genome sequence and lifestyle of black-pigmented Corynebacterium aurimucosum ATCC 700975 (formerly C. nigricans CN-1) isolated from a vaginal swab of a woman with spontaneous abortion.</title>
        <authorList>
            <person name="Trost E."/>
            <person name="Gotker S."/>
            <person name="Schneider J."/>
            <person name="Schneiker-Bekel S."/>
            <person name="Szczepanowski R."/>
            <person name="Tilker A."/>
            <person name="Viehoever P."/>
            <person name="Arnold W."/>
            <person name="Bekel T."/>
            <person name="Blom J."/>
            <person name="Gartemann K.H."/>
            <person name="Linke B."/>
            <person name="Goesmann A."/>
            <person name="Puhler A."/>
            <person name="Shukla S.K."/>
            <person name="Tauch A."/>
        </authorList>
    </citation>
    <scope>NUCLEOTIDE SEQUENCE [LARGE SCALE GENOMIC DNA]</scope>
    <source>
        <strain evidence="12">ATCC 700975 / DSM 44827 / CIP 107346 / CN-1</strain>
    </source>
</reference>
<evidence type="ECO:0000256" key="5">
    <source>
        <dbReference type="ARBA" id="ARBA00030755"/>
    </source>
</evidence>
<dbReference type="NCBIfam" id="TIGR01930">
    <property type="entry name" value="AcCoA-C-Actrans"/>
    <property type="match status" value="1"/>
</dbReference>
<evidence type="ECO:0000313" key="11">
    <source>
        <dbReference type="EMBL" id="ACP32465.1"/>
    </source>
</evidence>
<dbReference type="InterPro" id="IPR020613">
    <property type="entry name" value="Thiolase_CS"/>
</dbReference>
<dbReference type="InterPro" id="IPR002155">
    <property type="entry name" value="Thiolase"/>
</dbReference>
<evidence type="ECO:0000256" key="2">
    <source>
        <dbReference type="ARBA" id="ARBA00012705"/>
    </source>
</evidence>
<evidence type="ECO:0000256" key="8">
    <source>
        <dbReference type="RuleBase" id="RU003557"/>
    </source>
</evidence>
<evidence type="ECO:0000259" key="9">
    <source>
        <dbReference type="Pfam" id="PF00108"/>
    </source>
</evidence>
<dbReference type="PANTHER" id="PTHR18919">
    <property type="entry name" value="ACETYL-COA C-ACYLTRANSFERASE"/>
    <property type="match status" value="1"/>
</dbReference>
<comment type="similarity">
    <text evidence="1 8">Belongs to the thiolase-like superfamily. Thiolase family.</text>
</comment>
<evidence type="ECO:0000313" key="12">
    <source>
        <dbReference type="Proteomes" id="UP000002077"/>
    </source>
</evidence>
<evidence type="ECO:0000256" key="7">
    <source>
        <dbReference type="PIRSR" id="PIRSR000429-1"/>
    </source>
</evidence>
<dbReference type="InterPro" id="IPR016039">
    <property type="entry name" value="Thiolase-like"/>
</dbReference>
<keyword evidence="3 8" id="KW-0808">Transferase</keyword>
<dbReference type="GO" id="GO:0003985">
    <property type="term" value="F:acetyl-CoA C-acetyltransferase activity"/>
    <property type="evidence" value="ECO:0007669"/>
    <property type="project" value="UniProtKB-EC"/>
</dbReference>
<evidence type="ECO:0000256" key="1">
    <source>
        <dbReference type="ARBA" id="ARBA00010982"/>
    </source>
</evidence>
<dbReference type="InterPro" id="IPR020616">
    <property type="entry name" value="Thiolase_N"/>
</dbReference>
<accession>C3PF61</accession>
<dbReference type="PIRSF" id="PIRSF000429">
    <property type="entry name" value="Ac-CoA_Ac_transf"/>
    <property type="match status" value="1"/>
</dbReference>
<gene>
    <name evidence="11" type="primary">fadA1</name>
    <name evidence="11" type="ordered locus">cauri_0868</name>
</gene>
<feature type="active site" description="Proton acceptor" evidence="7">
    <location>
        <position position="407"/>
    </location>
</feature>
<organism evidence="11 12">
    <name type="scientific">Corynebacterium aurimucosum (strain ATCC 700975 / DSM 44827 / CIP 107346 / CN-1)</name>
    <name type="common">Corynebacterium nigricans</name>
    <dbReference type="NCBI Taxonomy" id="548476"/>
    <lineage>
        <taxon>Bacteria</taxon>
        <taxon>Bacillati</taxon>
        <taxon>Actinomycetota</taxon>
        <taxon>Actinomycetes</taxon>
        <taxon>Mycobacteriales</taxon>
        <taxon>Corynebacteriaceae</taxon>
        <taxon>Corynebacterium</taxon>
    </lineage>
</organism>
<evidence type="ECO:0000256" key="4">
    <source>
        <dbReference type="ARBA" id="ARBA00023315"/>
    </source>
</evidence>
<sequence length="422" mass="43923">MRAEIDPQGWRSAQSIGTIRVNFVQFGERNMDIVIVGAARTPFGKLLGGLAALPATELGSHAIAAALAQAQVNPDDVDAVIFGQVLQAGVGQNPTKQAALGAGISPNAHTTTVNKVCLSGLTAIIDASRLLRSGEATVVVAGGMESMSNAPHLLPQSRKGKKFGSVELLDHMEHDGLRAADLGISMGSLSEKYAERYPATRQEQDRCAALSHQRALQASEEGLFDTEIAPITVASRHDEITFSRDEGIREGVTEESLAGLRPAFEPEGGITAGNSSPITDGAAAVVLTTREHAEKKGLPIMAVLRAPGQVAGPDSSLQEQPARALLQALERQGWSAKDLDHIEINEAFAAVVVHSARVLGIHPDDVNPQGGAIALGHPIGASGARLVVHAAHLLAESHARRAGVTLCGGGGQGEALLLEAVN</sequence>
<dbReference type="EMBL" id="CP001601">
    <property type="protein sequence ID" value="ACP32465.1"/>
    <property type="molecule type" value="Genomic_DNA"/>
</dbReference>
<proteinExistence type="inferred from homology"/>
<feature type="domain" description="Thiolase N-terminal" evidence="9">
    <location>
        <begin position="33"/>
        <end position="290"/>
    </location>
</feature>
<dbReference type="PROSITE" id="PS00737">
    <property type="entry name" value="THIOLASE_2"/>
    <property type="match status" value="1"/>
</dbReference>
<dbReference type="Pfam" id="PF00108">
    <property type="entry name" value="Thiolase_N"/>
    <property type="match status" value="1"/>
</dbReference>
<feature type="active site" description="Proton acceptor" evidence="7">
    <location>
        <position position="377"/>
    </location>
</feature>
<dbReference type="STRING" id="548476.cauri_0868"/>
<dbReference type="InterPro" id="IPR020617">
    <property type="entry name" value="Thiolase_C"/>
</dbReference>
<evidence type="ECO:0000256" key="6">
    <source>
        <dbReference type="ARBA" id="ARBA00040529"/>
    </source>
</evidence>
<dbReference type="Pfam" id="PF02803">
    <property type="entry name" value="Thiolase_C"/>
    <property type="match status" value="1"/>
</dbReference>
<keyword evidence="4 8" id="KW-0012">Acyltransferase</keyword>
<dbReference type="PANTHER" id="PTHR18919:SF107">
    <property type="entry name" value="ACETYL-COA ACETYLTRANSFERASE, CYTOSOLIC"/>
    <property type="match status" value="1"/>
</dbReference>
<dbReference type="HOGENOM" id="CLU_031026_0_0_11"/>
<dbReference type="InterPro" id="IPR020615">
    <property type="entry name" value="Thiolase_acyl_enz_int_AS"/>
</dbReference>
<feature type="active site" description="Acyl-thioester intermediate" evidence="7">
    <location>
        <position position="117"/>
    </location>
</feature>
<dbReference type="Gene3D" id="3.40.47.10">
    <property type="match status" value="1"/>
</dbReference>
<dbReference type="PROSITE" id="PS00098">
    <property type="entry name" value="THIOLASE_1"/>
    <property type="match status" value="1"/>
</dbReference>
<dbReference type="EC" id="2.3.1.9" evidence="2"/>
<protein>
    <recommendedName>
        <fullName evidence="6">Probable acetyl-CoA acetyltransferase</fullName>
        <ecNumber evidence="2">2.3.1.9</ecNumber>
    </recommendedName>
    <alternativeName>
        <fullName evidence="5">Acetoacetyl-CoA thiolase</fullName>
    </alternativeName>
</protein>
<name>C3PF61_CORA7</name>
<dbReference type="Proteomes" id="UP000002077">
    <property type="component" value="Chromosome"/>
</dbReference>
<feature type="domain" description="Thiolase C-terminal" evidence="10">
    <location>
        <begin position="299"/>
        <end position="419"/>
    </location>
</feature>
<dbReference type="eggNOG" id="COG0183">
    <property type="taxonomic scope" value="Bacteria"/>
</dbReference>
<evidence type="ECO:0000256" key="3">
    <source>
        <dbReference type="ARBA" id="ARBA00022679"/>
    </source>
</evidence>
<dbReference type="AlphaFoldDB" id="C3PF61"/>
<dbReference type="CDD" id="cd00751">
    <property type="entry name" value="thiolase"/>
    <property type="match status" value="1"/>
</dbReference>
<dbReference type="KEGG" id="car:cauri_0868"/>